<keyword evidence="2 5" id="KW-0489">Methyltransferase</keyword>
<organism evidence="7 8">
    <name type="scientific">Mesorhizobium cantuariense</name>
    <dbReference type="NCBI Taxonomy" id="1300275"/>
    <lineage>
        <taxon>Bacteria</taxon>
        <taxon>Pseudomonadati</taxon>
        <taxon>Pseudomonadota</taxon>
        <taxon>Alphaproteobacteria</taxon>
        <taxon>Hyphomicrobiales</taxon>
        <taxon>Phyllobacteriaceae</taxon>
        <taxon>Mesorhizobium</taxon>
    </lineage>
</organism>
<evidence type="ECO:0000259" key="6">
    <source>
        <dbReference type="Pfam" id="PF13649"/>
    </source>
</evidence>
<dbReference type="Pfam" id="PF13649">
    <property type="entry name" value="Methyltransf_25"/>
    <property type="match status" value="1"/>
</dbReference>
<dbReference type="EC" id="2.1.1.144" evidence="5"/>
<keyword evidence="8" id="KW-1185">Reference proteome</keyword>
<keyword evidence="4 5" id="KW-0949">S-adenosyl-L-methionine</keyword>
<dbReference type="HAMAP" id="MF_00560">
    <property type="entry name" value="Tran_acon_Me_trans"/>
    <property type="match status" value="1"/>
</dbReference>
<evidence type="ECO:0000313" key="7">
    <source>
        <dbReference type="EMBL" id="MFC3324102.1"/>
    </source>
</evidence>
<dbReference type="GO" id="GO:0030798">
    <property type="term" value="F:trans-aconitate 2-methyltransferase activity"/>
    <property type="evidence" value="ECO:0007669"/>
    <property type="project" value="UniProtKB-EC"/>
</dbReference>
<comment type="subcellular location">
    <subcellularLocation>
        <location evidence="5">Cytoplasm</location>
    </subcellularLocation>
</comment>
<evidence type="ECO:0000256" key="3">
    <source>
        <dbReference type="ARBA" id="ARBA00022679"/>
    </source>
</evidence>
<protein>
    <recommendedName>
        <fullName evidence="5">Trans-aconitate 2-methyltransferase</fullName>
        <ecNumber evidence="5">2.1.1.144</ecNumber>
    </recommendedName>
</protein>
<dbReference type="NCBIfam" id="NF002463">
    <property type="entry name" value="PRK01683.1"/>
    <property type="match status" value="1"/>
</dbReference>
<comment type="function">
    <text evidence="5">Catalyzes the S-adenosylmethionine monomethyl esterification of trans-aconitate.</text>
</comment>
<dbReference type="RefSeq" id="WP_378980711.1">
    <property type="nucleotide sequence ID" value="NZ_JBHRVD010000001.1"/>
</dbReference>
<dbReference type="PANTHER" id="PTHR43861:SF1">
    <property type="entry name" value="TRANS-ACONITATE 2-METHYLTRANSFERASE"/>
    <property type="match status" value="1"/>
</dbReference>
<dbReference type="EMBL" id="JBHRVD010000001">
    <property type="protein sequence ID" value="MFC3324102.1"/>
    <property type="molecule type" value="Genomic_DNA"/>
</dbReference>
<evidence type="ECO:0000256" key="1">
    <source>
        <dbReference type="ARBA" id="ARBA00022490"/>
    </source>
</evidence>
<keyword evidence="1 5" id="KW-0963">Cytoplasm</keyword>
<sequence>MNNSVVSQKPDWSAAQYLKFEDERTRPARDLVAQVPVDFPRRVVDIGCGPGNSTELLVGRWPDAQVSGFDTSPDMIEKARARLPEVTFDLADASKWQPAEPVDVIFANAVFQWLPEHPAVFQRLMGFLAPGGALAIQMPDNMGEDSHRLMRETAAEMPFAEKLKGAARGPLPPVPFYYDLLSPFSDRLDIWHTAYNHPLADAEAIVEWVKSTGLKPFLDPLDADERTMFLDSYTAKVKKAYPKMANGKVLLRFPRIFIVAKRA</sequence>
<evidence type="ECO:0000256" key="4">
    <source>
        <dbReference type="ARBA" id="ARBA00022691"/>
    </source>
</evidence>
<proteinExistence type="inferred from homology"/>
<comment type="similarity">
    <text evidence="5">Belongs to the methyltransferase superfamily. Tam family.</text>
</comment>
<dbReference type="InterPro" id="IPR041698">
    <property type="entry name" value="Methyltransf_25"/>
</dbReference>
<dbReference type="Gene3D" id="1.10.150.290">
    <property type="entry name" value="S-adenosyl-L-methionine-dependent methyltransferases"/>
    <property type="match status" value="1"/>
</dbReference>
<comment type="catalytic activity">
    <reaction evidence="5">
        <text>trans-aconitate + S-adenosyl-L-methionine = (E)-3-(methoxycarbonyl)pent-2-enedioate + S-adenosyl-L-homocysteine</text>
        <dbReference type="Rhea" id="RHEA:14969"/>
        <dbReference type="ChEBI" id="CHEBI:15708"/>
        <dbReference type="ChEBI" id="CHEBI:57470"/>
        <dbReference type="ChEBI" id="CHEBI:57856"/>
        <dbReference type="ChEBI" id="CHEBI:59789"/>
        <dbReference type="EC" id="2.1.1.144"/>
    </reaction>
</comment>
<dbReference type="SUPFAM" id="SSF53335">
    <property type="entry name" value="S-adenosyl-L-methionine-dependent methyltransferases"/>
    <property type="match status" value="1"/>
</dbReference>
<evidence type="ECO:0000256" key="2">
    <source>
        <dbReference type="ARBA" id="ARBA00022603"/>
    </source>
</evidence>
<dbReference type="Proteomes" id="UP001595648">
    <property type="component" value="Unassembled WGS sequence"/>
</dbReference>
<comment type="caution">
    <text evidence="7">The sequence shown here is derived from an EMBL/GenBank/DDBJ whole genome shotgun (WGS) entry which is preliminary data.</text>
</comment>
<dbReference type="CDD" id="cd02440">
    <property type="entry name" value="AdoMet_MTases"/>
    <property type="match status" value="1"/>
</dbReference>
<reference evidence="8" key="1">
    <citation type="journal article" date="2019" name="Int. J. Syst. Evol. Microbiol.">
        <title>The Global Catalogue of Microorganisms (GCM) 10K type strain sequencing project: providing services to taxonomists for standard genome sequencing and annotation.</title>
        <authorList>
            <consortium name="The Broad Institute Genomics Platform"/>
            <consortium name="The Broad Institute Genome Sequencing Center for Infectious Disease"/>
            <person name="Wu L."/>
            <person name="Ma J."/>
        </authorList>
    </citation>
    <scope>NUCLEOTIDE SEQUENCE [LARGE SCALE GENOMIC DNA]</scope>
    <source>
        <strain evidence="8">ICMP 19515</strain>
    </source>
</reference>
<accession>A0ABV7MQ89</accession>
<dbReference type="InterPro" id="IPR029063">
    <property type="entry name" value="SAM-dependent_MTases_sf"/>
</dbReference>
<feature type="domain" description="Methyltransferase" evidence="6">
    <location>
        <begin position="43"/>
        <end position="132"/>
    </location>
</feature>
<dbReference type="InterPro" id="IPR023506">
    <property type="entry name" value="Trans-aconitate_MeTrfase"/>
</dbReference>
<dbReference type="Gene3D" id="3.40.50.150">
    <property type="entry name" value="Vaccinia Virus protein VP39"/>
    <property type="match status" value="1"/>
</dbReference>
<evidence type="ECO:0000313" key="8">
    <source>
        <dbReference type="Proteomes" id="UP001595648"/>
    </source>
</evidence>
<dbReference type="InterPro" id="IPR023149">
    <property type="entry name" value="Trans_acon_MeTrfase_C"/>
</dbReference>
<name>A0ABV7MQ89_9HYPH</name>
<keyword evidence="3 5" id="KW-0808">Transferase</keyword>
<evidence type="ECO:0000256" key="5">
    <source>
        <dbReference type="HAMAP-Rule" id="MF_00560"/>
    </source>
</evidence>
<dbReference type="GO" id="GO:0032259">
    <property type="term" value="P:methylation"/>
    <property type="evidence" value="ECO:0007669"/>
    <property type="project" value="UniProtKB-KW"/>
</dbReference>
<gene>
    <name evidence="5 7" type="primary">tam</name>
    <name evidence="7" type="ORF">ACFOJ9_20405</name>
</gene>
<dbReference type="PANTHER" id="PTHR43861">
    <property type="entry name" value="TRANS-ACONITATE 2-METHYLTRANSFERASE-RELATED"/>
    <property type="match status" value="1"/>
</dbReference>